<dbReference type="Pfam" id="PF04082">
    <property type="entry name" value="Fungal_trans"/>
    <property type="match status" value="1"/>
</dbReference>
<dbReference type="Pfam" id="PF13472">
    <property type="entry name" value="Lipase_GDSL_2"/>
    <property type="match status" value="1"/>
</dbReference>
<name>A0AA39GHE6_SARSR</name>
<accession>A0AA39GHE6</accession>
<dbReference type="InterPro" id="IPR007219">
    <property type="entry name" value="XnlR_reg_dom"/>
</dbReference>
<dbReference type="PANTHER" id="PTHR14209:SF19">
    <property type="entry name" value="ISOAMYL ACETATE-HYDROLYZING ESTERASE 1 HOMOLOG"/>
    <property type="match status" value="1"/>
</dbReference>
<dbReference type="GO" id="GO:0006351">
    <property type="term" value="P:DNA-templated transcription"/>
    <property type="evidence" value="ECO:0007669"/>
    <property type="project" value="InterPro"/>
</dbReference>
<dbReference type="GO" id="GO:0003677">
    <property type="term" value="F:DNA binding"/>
    <property type="evidence" value="ECO:0007669"/>
    <property type="project" value="InterPro"/>
</dbReference>
<reference evidence="4" key="1">
    <citation type="submission" date="2022-10" db="EMBL/GenBank/DDBJ databases">
        <title>Determination and structural analysis of whole genome sequence of Sarocladium strictum F4-1.</title>
        <authorList>
            <person name="Hu L."/>
            <person name="Jiang Y."/>
        </authorList>
    </citation>
    <scope>NUCLEOTIDE SEQUENCE</scope>
    <source>
        <strain evidence="4">F4-1</strain>
    </source>
</reference>
<evidence type="ECO:0000256" key="1">
    <source>
        <dbReference type="ARBA" id="ARBA00023242"/>
    </source>
</evidence>
<keyword evidence="1" id="KW-0539">Nucleus</keyword>
<gene>
    <name evidence="4" type="ORF">NLU13_5328</name>
</gene>
<proteinExistence type="predicted"/>
<comment type="caution">
    <text evidence="4">The sequence shown here is derived from an EMBL/GenBank/DDBJ whole genome shotgun (WGS) entry which is preliminary data.</text>
</comment>
<dbReference type="EMBL" id="JAPDFR010000004">
    <property type="protein sequence ID" value="KAK0387014.1"/>
    <property type="molecule type" value="Genomic_DNA"/>
</dbReference>
<dbReference type="InterPro" id="IPR036514">
    <property type="entry name" value="SGNH_hydro_sf"/>
</dbReference>
<dbReference type="CDD" id="cd01838">
    <property type="entry name" value="Isoamyl_acetate_hydrolase_like"/>
    <property type="match status" value="1"/>
</dbReference>
<protein>
    <recommendedName>
        <fullName evidence="6">Transcription factor domain-containing protein</fullName>
    </recommendedName>
</protein>
<dbReference type="PANTHER" id="PTHR14209">
    <property type="entry name" value="ISOAMYL ACETATE-HYDROLYZING ESTERASE 1"/>
    <property type="match status" value="1"/>
</dbReference>
<evidence type="ECO:0000259" key="2">
    <source>
        <dbReference type="Pfam" id="PF04082"/>
    </source>
</evidence>
<dbReference type="Proteomes" id="UP001175261">
    <property type="component" value="Unassembled WGS sequence"/>
</dbReference>
<dbReference type="InterPro" id="IPR045136">
    <property type="entry name" value="Iah1-like"/>
</dbReference>
<dbReference type="SUPFAM" id="SSF52266">
    <property type="entry name" value="SGNH hydrolase"/>
    <property type="match status" value="1"/>
</dbReference>
<keyword evidence="5" id="KW-1185">Reference proteome</keyword>
<dbReference type="GO" id="GO:0008270">
    <property type="term" value="F:zinc ion binding"/>
    <property type="evidence" value="ECO:0007669"/>
    <property type="project" value="InterPro"/>
</dbReference>
<evidence type="ECO:0000313" key="4">
    <source>
        <dbReference type="EMBL" id="KAK0387014.1"/>
    </source>
</evidence>
<organism evidence="4 5">
    <name type="scientific">Sarocladium strictum</name>
    <name type="common">Black bundle disease fungus</name>
    <name type="synonym">Acremonium strictum</name>
    <dbReference type="NCBI Taxonomy" id="5046"/>
    <lineage>
        <taxon>Eukaryota</taxon>
        <taxon>Fungi</taxon>
        <taxon>Dikarya</taxon>
        <taxon>Ascomycota</taxon>
        <taxon>Pezizomycotina</taxon>
        <taxon>Sordariomycetes</taxon>
        <taxon>Hypocreomycetidae</taxon>
        <taxon>Hypocreales</taxon>
        <taxon>Sarocladiaceae</taxon>
        <taxon>Sarocladium</taxon>
    </lineage>
</organism>
<dbReference type="CDD" id="cd12148">
    <property type="entry name" value="fungal_TF_MHR"/>
    <property type="match status" value="1"/>
</dbReference>
<dbReference type="AlphaFoldDB" id="A0AA39GHE6"/>
<evidence type="ECO:0000259" key="3">
    <source>
        <dbReference type="Pfam" id="PF13472"/>
    </source>
</evidence>
<dbReference type="Gene3D" id="3.40.50.1110">
    <property type="entry name" value="SGNH hydrolase"/>
    <property type="match status" value="1"/>
</dbReference>
<evidence type="ECO:0008006" key="6">
    <source>
        <dbReference type="Google" id="ProtNLM"/>
    </source>
</evidence>
<sequence>MAASAAGLSPVSDPSPAVNPQFILLGDSITQNSTVSLQAYLATQYTRRFDVINRGYSGYTAPLGLRAIQKFLPKSHTIQRPDVPPVRLLTLWYGANDACAPGGAGNQHVPLDEYVASLEAITRYQVLEAQKTAIVILTPPPVDEHQFDEVNPRTAARTAEYAAACRQVAHRLGHPLVDVWKLFMAEAGFDGLTQQDALPGSKAGPPSSVLRELLWDGLHLSIKGYRLVFEELMRGWHVVHDDPDFAYEKFAADSQLCQEGAVLAVAALPPSKFQRRGVQQGRVTLPGTVSLAMPAIAQRCGACRAWVVAPVASVSPAYPFSSLLIGPFVRRADGFARLEIQCTSERVMPKRGRKARGPATEGSEEPVQIYRVVERLRPLQILHHYDEDDLLRPKSCSLSMETASLLLDHFYNSPNREFHTRIVRRRYLLHPTSPRVTSPLLLLTILTMACFMSSTGDRLPIPSYHRVEFLSLRRFLLSRVGALFDKETLPDSRASVDVTITAFMLTMISTSDPSLEASVPHWVAVLKFKMQQLQIIMHEFKGSTEDVEEYRRLCWATYIMDRHSAFSFNLQPQLPEADSSLIPRPCADAIWEQDEDLPHDLHSHHLPQDTPREYEVSSVDLFGLLIPISRILGEIMDYHAFRQSPLLGKERDVLDRVRGKIEDHLQSWYASFRRFATGDLCQVSLPNYNLVDPFQHPTVAYYALHLYHCMHILLFSRMDALQMYNDLEWQSSPGFIAAGEQAMSCANVARHIVIVDPKLDFMCRYFGTYLLQSSFIFLILAQKLGNHADNVVLGTCVVNLKVLELFVGLTNMDYQKGFAQLLRQTIARAMPDQNFETDGGSPWSDNEASYQNHVDFELSRYRWVPGFRGLWTVD</sequence>
<evidence type="ECO:0000313" key="5">
    <source>
        <dbReference type="Proteomes" id="UP001175261"/>
    </source>
</evidence>
<feature type="domain" description="SGNH hydrolase-type esterase" evidence="3">
    <location>
        <begin position="24"/>
        <end position="227"/>
    </location>
</feature>
<dbReference type="InterPro" id="IPR013830">
    <property type="entry name" value="SGNH_hydro"/>
</dbReference>
<feature type="domain" description="Xylanolytic transcriptional activator regulatory" evidence="2">
    <location>
        <begin position="437"/>
        <end position="669"/>
    </location>
</feature>